<dbReference type="CDD" id="cd02440">
    <property type="entry name" value="AdoMet_MTases"/>
    <property type="match status" value="1"/>
</dbReference>
<reference evidence="1" key="1">
    <citation type="submission" date="2022-10" db="EMBL/GenBank/DDBJ databases">
        <title>Comparative genomics and taxonomic characterization of three novel marine species of genus Reichenbachiella exhibiting antioxidant and polysaccharide degradation activities.</title>
        <authorList>
            <person name="Muhammad N."/>
            <person name="Lee Y.-J."/>
            <person name="Ko J."/>
            <person name="Kim S.-G."/>
        </authorList>
    </citation>
    <scope>NUCLEOTIDE SEQUENCE</scope>
    <source>
        <strain evidence="1">Wsw4-B4</strain>
    </source>
</reference>
<keyword evidence="1" id="KW-0489">Methyltransferase</keyword>
<dbReference type="Pfam" id="PF13578">
    <property type="entry name" value="Methyltransf_24"/>
    <property type="match status" value="1"/>
</dbReference>
<keyword evidence="1" id="KW-0808">Transferase</keyword>
<dbReference type="Proteomes" id="UP001062165">
    <property type="component" value="Chromosome"/>
</dbReference>
<organism evidence="1 2">
    <name type="scientific">Reichenbachiella carrageenanivorans</name>
    <dbReference type="NCBI Taxonomy" id="2979869"/>
    <lineage>
        <taxon>Bacteria</taxon>
        <taxon>Pseudomonadati</taxon>
        <taxon>Bacteroidota</taxon>
        <taxon>Cytophagia</taxon>
        <taxon>Cytophagales</taxon>
        <taxon>Reichenbachiellaceae</taxon>
        <taxon>Reichenbachiella</taxon>
    </lineage>
</organism>
<keyword evidence="2" id="KW-1185">Reference proteome</keyword>
<dbReference type="RefSeq" id="WP_263050287.1">
    <property type="nucleotide sequence ID" value="NZ_CP106735.1"/>
</dbReference>
<dbReference type="EMBL" id="CP106735">
    <property type="protein sequence ID" value="UXX78542.1"/>
    <property type="molecule type" value="Genomic_DNA"/>
</dbReference>
<dbReference type="GO" id="GO:0008168">
    <property type="term" value="F:methyltransferase activity"/>
    <property type="evidence" value="ECO:0007669"/>
    <property type="project" value="UniProtKB-KW"/>
</dbReference>
<gene>
    <name evidence="1" type="ORF">N7E81_14370</name>
</gene>
<evidence type="ECO:0000313" key="2">
    <source>
        <dbReference type="Proteomes" id="UP001062165"/>
    </source>
</evidence>
<dbReference type="Gene3D" id="3.40.50.150">
    <property type="entry name" value="Vaccinia Virus protein VP39"/>
    <property type="match status" value="1"/>
</dbReference>
<dbReference type="GO" id="GO:0032259">
    <property type="term" value="P:methylation"/>
    <property type="evidence" value="ECO:0007669"/>
    <property type="project" value="UniProtKB-KW"/>
</dbReference>
<accession>A0ABY6CXB5</accession>
<proteinExistence type="predicted"/>
<evidence type="ECO:0000313" key="1">
    <source>
        <dbReference type="EMBL" id="UXX78542.1"/>
    </source>
</evidence>
<name>A0ABY6CXB5_9BACT</name>
<dbReference type="InterPro" id="IPR029063">
    <property type="entry name" value="SAM-dependent_MTases_sf"/>
</dbReference>
<protein>
    <submittedName>
        <fullName evidence="1">Class I SAM-dependent methyltransferase</fullName>
    </submittedName>
</protein>
<sequence>MTLQIIVFRIIRYIRYWLLCMDEHGLQSPFVFQVYKEVLNPSKRKKCKDTAIESLRSQLSKDDTVIMSSDFGSGSSMAVAKSKQVKTIAQSGISELKQSEVITNLIAFVNASHVLELGASLGINTLYMSKVSVVEQVISIEANPELAALASDHLKILASSNAEIKVVDVDDFFEANSQTFNLIYIDANHTYEATIRYFNQAVKVLSTHGALVIDDINWSPGMSKAWTQIIAQHPAHLYLENHKFGIVFANRALERNHYILRF</sequence>
<dbReference type="SUPFAM" id="SSF53335">
    <property type="entry name" value="S-adenosyl-L-methionine-dependent methyltransferases"/>
    <property type="match status" value="1"/>
</dbReference>